<dbReference type="Proteomes" id="UP001152798">
    <property type="component" value="Chromosome 7"/>
</dbReference>
<dbReference type="Gene3D" id="1.10.287.1010">
    <property type="entry name" value="Clavaminate synthase-like"/>
    <property type="match status" value="1"/>
</dbReference>
<gene>
    <name evidence="2" type="ORF">NEZAVI_LOCUS15462</name>
</gene>
<dbReference type="SUPFAM" id="SSF51197">
    <property type="entry name" value="Clavaminate synthase-like"/>
    <property type="match status" value="1"/>
</dbReference>
<dbReference type="InterPro" id="IPR041667">
    <property type="entry name" value="Cupin_8"/>
</dbReference>
<feature type="domain" description="JmjC" evidence="1">
    <location>
        <begin position="125"/>
        <end position="295"/>
    </location>
</feature>
<dbReference type="SMART" id="SM00558">
    <property type="entry name" value="JmjC"/>
    <property type="match status" value="1"/>
</dbReference>
<dbReference type="GO" id="GO:0005634">
    <property type="term" value="C:nucleus"/>
    <property type="evidence" value="ECO:0007669"/>
    <property type="project" value="TreeGrafter"/>
</dbReference>
<dbReference type="GO" id="GO:0036140">
    <property type="term" value="F:[protein]-asparagine 3-dioxygenase activity"/>
    <property type="evidence" value="ECO:0007669"/>
    <property type="project" value="TreeGrafter"/>
</dbReference>
<dbReference type="AlphaFoldDB" id="A0A9P0MUP1"/>
<dbReference type="FunFam" id="2.60.120.10:FF:000042">
    <property type="entry name" value="Hypoxia-inducible factor 1-alpha inhibitor"/>
    <property type="match status" value="1"/>
</dbReference>
<proteinExistence type="predicted"/>
<dbReference type="OrthoDB" id="47172at2759"/>
<dbReference type="InterPro" id="IPR027452">
    <property type="entry name" value="FIH-1_dom_II"/>
</dbReference>
<sequence length="332" mass="38399">MCDGSSSWKESQLRNYDIPLKSVPKLSFDDPRVEQLISENKPVIITGSDLVYSASKWNLEYLEKHMESSTCTVIMSPNHIFKYFDEKAITPAMKNKFVPPTRKVSMKISDFSKRLNNWKSGEERLYLQQTLNNTVGPAIVQDFIKFRWDWITAIQKKMAWGPLTSNLLLIGMEGNVTPCHYDEQQNFFAQVKGWKRVILFSPEHYGCLYPHTVFHPHDRQSQVDFEKPDLNKFPRFEEVQGEEAIVGPGEVLYIPVYWWHHVESLLNGGYTVSINFWYKAGPTVDIIYPLQGHQKLAIMRNVEKMLIEALKDPEEVGSLFRAIVLGRYTGDS</sequence>
<dbReference type="GO" id="GO:0045746">
    <property type="term" value="P:negative regulation of Notch signaling pathway"/>
    <property type="evidence" value="ECO:0007669"/>
    <property type="project" value="TreeGrafter"/>
</dbReference>
<dbReference type="GO" id="GO:0005737">
    <property type="term" value="C:cytoplasm"/>
    <property type="evidence" value="ECO:0007669"/>
    <property type="project" value="TreeGrafter"/>
</dbReference>
<reference evidence="2" key="1">
    <citation type="submission" date="2022-01" db="EMBL/GenBank/DDBJ databases">
        <authorList>
            <person name="King R."/>
        </authorList>
    </citation>
    <scope>NUCLEOTIDE SEQUENCE</scope>
</reference>
<dbReference type="InterPro" id="IPR003347">
    <property type="entry name" value="JmjC_dom"/>
</dbReference>
<accession>A0A9P0MUP1</accession>
<organism evidence="2 3">
    <name type="scientific">Nezara viridula</name>
    <name type="common">Southern green stink bug</name>
    <name type="synonym">Cimex viridulus</name>
    <dbReference type="NCBI Taxonomy" id="85310"/>
    <lineage>
        <taxon>Eukaryota</taxon>
        <taxon>Metazoa</taxon>
        <taxon>Ecdysozoa</taxon>
        <taxon>Arthropoda</taxon>
        <taxon>Hexapoda</taxon>
        <taxon>Insecta</taxon>
        <taxon>Pterygota</taxon>
        <taxon>Neoptera</taxon>
        <taxon>Paraneoptera</taxon>
        <taxon>Hemiptera</taxon>
        <taxon>Heteroptera</taxon>
        <taxon>Panheteroptera</taxon>
        <taxon>Pentatomomorpha</taxon>
        <taxon>Pentatomoidea</taxon>
        <taxon>Pentatomidae</taxon>
        <taxon>Pentatominae</taxon>
        <taxon>Nezara</taxon>
    </lineage>
</organism>
<evidence type="ECO:0000313" key="3">
    <source>
        <dbReference type="Proteomes" id="UP001152798"/>
    </source>
</evidence>
<protein>
    <recommendedName>
        <fullName evidence="1">JmjC domain-containing protein</fullName>
    </recommendedName>
</protein>
<dbReference type="PANTHER" id="PTHR12461:SF105">
    <property type="entry name" value="HYPOXIA-INDUCIBLE FACTOR 1-ALPHA INHIBITOR"/>
    <property type="match status" value="1"/>
</dbReference>
<dbReference type="EMBL" id="OV725083">
    <property type="protein sequence ID" value="CAH1407829.1"/>
    <property type="molecule type" value="Genomic_DNA"/>
</dbReference>
<dbReference type="PANTHER" id="PTHR12461">
    <property type="entry name" value="HYPOXIA-INDUCIBLE FACTOR 1 ALPHA INHIBITOR-RELATED"/>
    <property type="match status" value="1"/>
</dbReference>
<dbReference type="GO" id="GO:0036139">
    <property type="term" value="F:peptidyl-histidine dioxygenase activity"/>
    <property type="evidence" value="ECO:0007669"/>
    <property type="project" value="TreeGrafter"/>
</dbReference>
<dbReference type="Pfam" id="PF13621">
    <property type="entry name" value="Cupin_8"/>
    <property type="match status" value="1"/>
</dbReference>
<dbReference type="PROSITE" id="PS51184">
    <property type="entry name" value="JMJC"/>
    <property type="match status" value="1"/>
</dbReference>
<evidence type="ECO:0000313" key="2">
    <source>
        <dbReference type="EMBL" id="CAH1407829.1"/>
    </source>
</evidence>
<dbReference type="InterPro" id="IPR014710">
    <property type="entry name" value="RmlC-like_jellyroll"/>
</dbReference>
<keyword evidence="3" id="KW-1185">Reference proteome</keyword>
<name>A0A9P0MUP1_NEZVI</name>
<evidence type="ECO:0000259" key="1">
    <source>
        <dbReference type="PROSITE" id="PS51184"/>
    </source>
</evidence>
<dbReference type="GO" id="GO:0071532">
    <property type="term" value="F:ankyrin repeat binding"/>
    <property type="evidence" value="ECO:0007669"/>
    <property type="project" value="TreeGrafter"/>
</dbReference>
<dbReference type="Gene3D" id="2.60.120.10">
    <property type="entry name" value="Jelly Rolls"/>
    <property type="match status" value="1"/>
</dbReference>